<dbReference type="AlphaFoldDB" id="A0A6A4P661"/>
<dbReference type="PANTHER" id="PTHR33739:SF5">
    <property type="entry name" value="MEDIATOR OF RNA POLYMERASE II TRANSCRIPTION SUBUNIT 33A"/>
    <property type="match status" value="1"/>
</dbReference>
<evidence type="ECO:0000313" key="2">
    <source>
        <dbReference type="Proteomes" id="UP000447434"/>
    </source>
</evidence>
<dbReference type="Proteomes" id="UP000447434">
    <property type="component" value="Chromosome 18"/>
</dbReference>
<accession>A0A6A4P661</accession>
<dbReference type="InterPro" id="IPR039638">
    <property type="entry name" value="MED33A/B"/>
</dbReference>
<dbReference type="GO" id="GO:2000762">
    <property type="term" value="P:regulation of phenylpropanoid metabolic process"/>
    <property type="evidence" value="ECO:0007669"/>
    <property type="project" value="InterPro"/>
</dbReference>
<dbReference type="GO" id="GO:0016592">
    <property type="term" value="C:mediator complex"/>
    <property type="evidence" value="ECO:0007669"/>
    <property type="project" value="InterPro"/>
</dbReference>
<protein>
    <submittedName>
        <fullName evidence="1">Uncharacterized protein</fullName>
    </submittedName>
</protein>
<dbReference type="PANTHER" id="PTHR33739">
    <property type="entry name" value="OS07G0681500 PROTEIN"/>
    <property type="match status" value="1"/>
</dbReference>
<sequence>MRHLLVEACIARNLLDTSAYLWPGYIKGHINQIPHCMPAQVPGWSSFMNGAPLTSVMVNALASSPATWYVRCTFL</sequence>
<dbReference type="EMBL" id="WOCE01000018">
    <property type="protein sequence ID" value="KAE9594648.1"/>
    <property type="molecule type" value="Genomic_DNA"/>
</dbReference>
<organism evidence="1 2">
    <name type="scientific">Lupinus albus</name>
    <name type="common">White lupine</name>
    <name type="synonym">Lupinus termis</name>
    <dbReference type="NCBI Taxonomy" id="3870"/>
    <lineage>
        <taxon>Eukaryota</taxon>
        <taxon>Viridiplantae</taxon>
        <taxon>Streptophyta</taxon>
        <taxon>Embryophyta</taxon>
        <taxon>Tracheophyta</taxon>
        <taxon>Spermatophyta</taxon>
        <taxon>Magnoliopsida</taxon>
        <taxon>eudicotyledons</taxon>
        <taxon>Gunneridae</taxon>
        <taxon>Pentapetalae</taxon>
        <taxon>rosids</taxon>
        <taxon>fabids</taxon>
        <taxon>Fabales</taxon>
        <taxon>Fabaceae</taxon>
        <taxon>Papilionoideae</taxon>
        <taxon>50 kb inversion clade</taxon>
        <taxon>genistoids sensu lato</taxon>
        <taxon>core genistoids</taxon>
        <taxon>Genisteae</taxon>
        <taxon>Lupinus</taxon>
    </lineage>
</organism>
<gene>
    <name evidence="1" type="ORF">Lalb_Chr18g0056031</name>
</gene>
<dbReference type="OrthoDB" id="1420734at2759"/>
<keyword evidence="2" id="KW-1185">Reference proteome</keyword>
<proteinExistence type="predicted"/>
<name>A0A6A4P661_LUPAL</name>
<evidence type="ECO:0000313" key="1">
    <source>
        <dbReference type="EMBL" id="KAE9594648.1"/>
    </source>
</evidence>
<comment type="caution">
    <text evidence="1">The sequence shown here is derived from an EMBL/GenBank/DDBJ whole genome shotgun (WGS) entry which is preliminary data.</text>
</comment>
<reference evidence="2" key="1">
    <citation type="journal article" date="2020" name="Nat. Commun.">
        <title>Genome sequence of the cluster root forming white lupin.</title>
        <authorList>
            <person name="Hufnagel B."/>
            <person name="Marques A."/>
            <person name="Soriano A."/>
            <person name="Marques L."/>
            <person name="Divol F."/>
            <person name="Doumas P."/>
            <person name="Sallet E."/>
            <person name="Mancinotti D."/>
            <person name="Carrere S."/>
            <person name="Marande W."/>
            <person name="Arribat S."/>
            <person name="Keller J."/>
            <person name="Huneau C."/>
            <person name="Blein T."/>
            <person name="Aime D."/>
            <person name="Laguerre M."/>
            <person name="Taylor J."/>
            <person name="Schubert V."/>
            <person name="Nelson M."/>
            <person name="Geu-Flores F."/>
            <person name="Crespi M."/>
            <person name="Gallardo-Guerrero K."/>
            <person name="Delaux P.-M."/>
            <person name="Salse J."/>
            <person name="Berges H."/>
            <person name="Guyot R."/>
            <person name="Gouzy J."/>
            <person name="Peret B."/>
        </authorList>
    </citation>
    <scope>NUCLEOTIDE SEQUENCE [LARGE SCALE GENOMIC DNA]</scope>
    <source>
        <strain evidence="2">cv. Amiga</strain>
    </source>
</reference>